<keyword evidence="4" id="KW-0547">Nucleotide-binding</keyword>
<keyword evidence="7" id="KW-1278">Translocase</keyword>
<keyword evidence="8" id="KW-1133">Transmembrane helix</keyword>
<evidence type="ECO:0000256" key="2">
    <source>
        <dbReference type="ARBA" id="ARBA00022553"/>
    </source>
</evidence>
<dbReference type="PANTHER" id="PTHR45630">
    <property type="entry name" value="CATION-TRANSPORTING ATPASE-RELATED"/>
    <property type="match status" value="1"/>
</dbReference>
<protein>
    <recommendedName>
        <fullName evidence="11">Transmembrane protein</fullName>
    </recommendedName>
</protein>
<gene>
    <name evidence="9" type="ORF">PSON_ATCC_30995.1.T0760004</name>
</gene>
<evidence type="ECO:0000313" key="10">
    <source>
        <dbReference type="Proteomes" id="UP000692954"/>
    </source>
</evidence>
<keyword evidence="2" id="KW-0597">Phosphoprotein</keyword>
<reference evidence="9" key="1">
    <citation type="submission" date="2021-01" db="EMBL/GenBank/DDBJ databases">
        <authorList>
            <consortium name="Genoscope - CEA"/>
            <person name="William W."/>
        </authorList>
    </citation>
    <scope>NUCLEOTIDE SEQUENCE</scope>
</reference>
<evidence type="ECO:0000256" key="6">
    <source>
        <dbReference type="ARBA" id="ARBA00022842"/>
    </source>
</evidence>
<evidence type="ECO:0008006" key="11">
    <source>
        <dbReference type="Google" id="ProtNLM"/>
    </source>
</evidence>
<organism evidence="9 10">
    <name type="scientific">Paramecium sonneborni</name>
    <dbReference type="NCBI Taxonomy" id="65129"/>
    <lineage>
        <taxon>Eukaryota</taxon>
        <taxon>Sar</taxon>
        <taxon>Alveolata</taxon>
        <taxon>Ciliophora</taxon>
        <taxon>Intramacronucleata</taxon>
        <taxon>Oligohymenophorea</taxon>
        <taxon>Peniculida</taxon>
        <taxon>Parameciidae</taxon>
        <taxon>Paramecium</taxon>
    </lineage>
</organism>
<evidence type="ECO:0000256" key="4">
    <source>
        <dbReference type="ARBA" id="ARBA00022741"/>
    </source>
</evidence>
<comment type="caution">
    <text evidence="9">The sequence shown here is derived from an EMBL/GenBank/DDBJ whole genome shotgun (WGS) entry which is preliminary data.</text>
</comment>
<dbReference type="AlphaFoldDB" id="A0A8S1PDU2"/>
<name>A0A8S1PDU2_9CILI</name>
<evidence type="ECO:0000256" key="7">
    <source>
        <dbReference type="ARBA" id="ARBA00022967"/>
    </source>
</evidence>
<dbReference type="GO" id="GO:0046872">
    <property type="term" value="F:metal ion binding"/>
    <property type="evidence" value="ECO:0007669"/>
    <property type="project" value="UniProtKB-KW"/>
</dbReference>
<evidence type="ECO:0000256" key="3">
    <source>
        <dbReference type="ARBA" id="ARBA00022723"/>
    </source>
</evidence>
<sequence>MELNTLQIFSVYKTSEQECTHYIVSNSSNKLFICKKSSMNKFPILHIDSFLNICQKIIYSTPVNQLESMFTLAINLKSQLINSRTSRDIRQIIYQRIIPIKFIFTYLFQELTNPYYIFQYFSTFKFAYGQLKVSRQNIFTSIDICIKNLIITIRSQGWDLVGGDFFYIHDNQQLNCDSILLSGVNLYMFLNNQQKNQQMNQHITHYLKIQINIAYISHTKVIQISQIQQNIALVIRTGYSSVRVQRFRNVIFPPTSSKQLYLQTCKFLVILGLIGLSIFTLLYTLQQYKDYSRNLIIIRQNNLNIRYQNVFHQDYLLLNYFYNKLKKEDIIGSNPIKTEEAEKIVTLCFNKTGTLSTLGLQVNNYYHHCDEIFDIMLVVIIKLNE</sequence>
<dbReference type="GO" id="GO:0005524">
    <property type="term" value="F:ATP binding"/>
    <property type="evidence" value="ECO:0007669"/>
    <property type="project" value="UniProtKB-KW"/>
</dbReference>
<evidence type="ECO:0000256" key="1">
    <source>
        <dbReference type="ARBA" id="ARBA00004141"/>
    </source>
</evidence>
<evidence type="ECO:0000256" key="8">
    <source>
        <dbReference type="SAM" id="Phobius"/>
    </source>
</evidence>
<dbReference type="GO" id="GO:0140358">
    <property type="term" value="F:P-type transmembrane transporter activity"/>
    <property type="evidence" value="ECO:0007669"/>
    <property type="project" value="InterPro"/>
</dbReference>
<dbReference type="Proteomes" id="UP000692954">
    <property type="component" value="Unassembled WGS sequence"/>
</dbReference>
<accession>A0A8S1PDU2</accession>
<dbReference type="PANTHER" id="PTHR45630:SF8">
    <property type="entry name" value="CATION-TRANSPORTING ATPASE"/>
    <property type="match status" value="1"/>
</dbReference>
<keyword evidence="10" id="KW-1185">Reference proteome</keyword>
<keyword evidence="5" id="KW-0067">ATP-binding</keyword>
<comment type="subcellular location">
    <subcellularLocation>
        <location evidence="1">Membrane</location>
        <topology evidence="1">Multi-pass membrane protein</topology>
    </subcellularLocation>
</comment>
<keyword evidence="6" id="KW-0460">Magnesium</keyword>
<keyword evidence="3" id="KW-0479">Metal-binding</keyword>
<dbReference type="InterPro" id="IPR006544">
    <property type="entry name" value="P-type_TPase_V"/>
</dbReference>
<dbReference type="GO" id="GO:0016020">
    <property type="term" value="C:membrane"/>
    <property type="evidence" value="ECO:0007669"/>
    <property type="project" value="UniProtKB-SubCell"/>
</dbReference>
<dbReference type="EMBL" id="CAJJDN010000076">
    <property type="protein sequence ID" value="CAD8101482.1"/>
    <property type="molecule type" value="Genomic_DNA"/>
</dbReference>
<keyword evidence="8" id="KW-0812">Transmembrane</keyword>
<evidence type="ECO:0000313" key="9">
    <source>
        <dbReference type="EMBL" id="CAD8101482.1"/>
    </source>
</evidence>
<dbReference type="GO" id="GO:0019829">
    <property type="term" value="F:ATPase-coupled monoatomic cation transmembrane transporter activity"/>
    <property type="evidence" value="ECO:0007669"/>
    <property type="project" value="TreeGrafter"/>
</dbReference>
<evidence type="ECO:0000256" key="5">
    <source>
        <dbReference type="ARBA" id="ARBA00022840"/>
    </source>
</evidence>
<keyword evidence="8" id="KW-0472">Membrane</keyword>
<feature type="transmembrane region" description="Helical" evidence="8">
    <location>
        <begin position="267"/>
        <end position="285"/>
    </location>
</feature>
<proteinExistence type="predicted"/>